<evidence type="ECO:0000256" key="6">
    <source>
        <dbReference type="HAMAP-Rule" id="MF_01965"/>
    </source>
</evidence>
<comment type="cofactor">
    <cofactor evidence="6">
        <name>Mg(2+)</name>
        <dbReference type="ChEBI" id="CHEBI:18420"/>
    </cofactor>
</comment>
<dbReference type="Proteomes" id="UP000273158">
    <property type="component" value="Unassembled WGS sequence"/>
</dbReference>
<comment type="caution">
    <text evidence="6">Lacks conserved residue(s) required for the propagation of feature annotation.</text>
</comment>
<dbReference type="OrthoDB" id="9806925at2"/>
<accession>A0A498C0Z3</accession>
<feature type="binding site" evidence="6">
    <location>
        <position position="236"/>
    </location>
    <ligand>
        <name>(6S)-NADPHX</name>
        <dbReference type="ChEBI" id="CHEBI:64076"/>
    </ligand>
</feature>
<dbReference type="PANTHER" id="PTHR12592">
    <property type="entry name" value="ATP-DEPENDENT (S)-NAD(P)H-HYDRATE DEHYDRATASE FAMILY MEMBER"/>
    <property type="match status" value="1"/>
</dbReference>
<dbReference type="GO" id="GO:0005524">
    <property type="term" value="F:ATP binding"/>
    <property type="evidence" value="ECO:0007669"/>
    <property type="project" value="UniProtKB-KW"/>
</dbReference>
<keyword evidence="2 6" id="KW-0067">ATP-binding</keyword>
<gene>
    <name evidence="6" type="primary">nnrD</name>
    <name evidence="9" type="ORF">C7474_2946</name>
</gene>
<evidence type="ECO:0000256" key="2">
    <source>
        <dbReference type="ARBA" id="ARBA00022840"/>
    </source>
</evidence>
<comment type="subunit">
    <text evidence="6">Homotetramer.</text>
</comment>
<keyword evidence="9" id="KW-0808">Transferase</keyword>
<keyword evidence="3 6" id="KW-0521">NADP</keyword>
<dbReference type="GO" id="GO:0016301">
    <property type="term" value="F:kinase activity"/>
    <property type="evidence" value="ECO:0007669"/>
    <property type="project" value="UniProtKB-KW"/>
</dbReference>
<dbReference type="InterPro" id="IPR017953">
    <property type="entry name" value="Carbohydrate_kinase_pred_CS"/>
</dbReference>
<dbReference type="PANTHER" id="PTHR12592:SF0">
    <property type="entry name" value="ATP-DEPENDENT (S)-NAD(P)H-HYDRATE DEHYDRATASE"/>
    <property type="match status" value="1"/>
</dbReference>
<dbReference type="CDD" id="cd01171">
    <property type="entry name" value="YXKO-related"/>
    <property type="match status" value="1"/>
</dbReference>
<keyword evidence="4 6" id="KW-0520">NAD</keyword>
<feature type="binding site" evidence="6">
    <location>
        <position position="235"/>
    </location>
    <ligand>
        <name>AMP</name>
        <dbReference type="ChEBI" id="CHEBI:456215"/>
    </ligand>
</feature>
<feature type="binding site" evidence="6">
    <location>
        <position position="118"/>
    </location>
    <ligand>
        <name>(6S)-NADPHX</name>
        <dbReference type="ChEBI" id="CHEBI:64076"/>
    </ligand>
</feature>
<dbReference type="InterPro" id="IPR000631">
    <property type="entry name" value="CARKD"/>
</dbReference>
<evidence type="ECO:0000259" key="8">
    <source>
        <dbReference type="PROSITE" id="PS51383"/>
    </source>
</evidence>
<feature type="domain" description="YjeF C-terminal" evidence="8">
    <location>
        <begin position="16"/>
        <end position="294"/>
    </location>
</feature>
<dbReference type="PROSITE" id="PS01050">
    <property type="entry name" value="YJEF_C_2"/>
    <property type="match status" value="1"/>
</dbReference>
<evidence type="ECO:0000256" key="4">
    <source>
        <dbReference type="ARBA" id="ARBA00023027"/>
    </source>
</evidence>
<dbReference type="EC" id="4.2.1.136" evidence="6"/>
<dbReference type="SUPFAM" id="SSF53613">
    <property type="entry name" value="Ribokinase-like"/>
    <property type="match status" value="1"/>
</dbReference>
<comment type="caution">
    <text evidence="9">The sequence shown here is derived from an EMBL/GenBank/DDBJ whole genome shotgun (WGS) entry which is preliminary data.</text>
</comment>
<proteinExistence type="inferred from homology"/>
<keyword evidence="1 6" id="KW-0547">Nucleotide-binding</keyword>
<keyword evidence="10" id="KW-1185">Reference proteome</keyword>
<evidence type="ECO:0000313" key="10">
    <source>
        <dbReference type="Proteomes" id="UP000273158"/>
    </source>
</evidence>
<dbReference type="PROSITE" id="PS51383">
    <property type="entry name" value="YJEF_C_3"/>
    <property type="match status" value="1"/>
</dbReference>
<dbReference type="Gene3D" id="3.40.1190.20">
    <property type="match status" value="1"/>
</dbReference>
<sequence>MSSPSESEAASRDRRVDVGTLRRWGLPEPGRTKQSRGDAVIVGASRRTPGAVILAFEAAMRVGAGRVAVLVPGSVEEQLGAHLPEAAVLALPDDPAAPLTGAAAEVVAGAGAVLVGPGFDDVPQTRATLDAVLACAPQRLVLDAYALAVLPGIARDRLPGELLLTPNEDELEILSRADLDRNDLSPAVVDVAARFEATVAAYGLVGTAPGDPTGGTASPLQVEGGGPGLATAGSGDVLAGAITGFLARGIPAARAAAWGLWAHARAGDRLTATHGLGFLARELATELAFAVREVEQG</sequence>
<comment type="catalytic activity">
    <reaction evidence="6">
        <text>(6S)-NADHX + ADP = AMP + phosphate + NADH + H(+)</text>
        <dbReference type="Rhea" id="RHEA:32223"/>
        <dbReference type="ChEBI" id="CHEBI:15378"/>
        <dbReference type="ChEBI" id="CHEBI:43474"/>
        <dbReference type="ChEBI" id="CHEBI:57945"/>
        <dbReference type="ChEBI" id="CHEBI:64074"/>
        <dbReference type="ChEBI" id="CHEBI:456215"/>
        <dbReference type="ChEBI" id="CHEBI:456216"/>
        <dbReference type="EC" id="4.2.1.136"/>
    </reaction>
</comment>
<dbReference type="GO" id="GO:0110051">
    <property type="term" value="P:metabolite repair"/>
    <property type="evidence" value="ECO:0007669"/>
    <property type="project" value="TreeGrafter"/>
</dbReference>
<evidence type="ECO:0000256" key="1">
    <source>
        <dbReference type="ARBA" id="ARBA00022741"/>
    </source>
</evidence>
<feature type="binding site" evidence="6">
    <location>
        <position position="51"/>
    </location>
    <ligand>
        <name>(6S)-NADPHX</name>
        <dbReference type="ChEBI" id="CHEBI:64076"/>
    </ligand>
</feature>
<evidence type="ECO:0000313" key="9">
    <source>
        <dbReference type="EMBL" id="RLK46760.1"/>
    </source>
</evidence>
<comment type="similarity">
    <text evidence="6">Belongs to the NnrD/CARKD family.</text>
</comment>
<evidence type="ECO:0000256" key="5">
    <source>
        <dbReference type="ARBA" id="ARBA00023239"/>
    </source>
</evidence>
<evidence type="ECO:0000256" key="7">
    <source>
        <dbReference type="SAM" id="MobiDB-lite"/>
    </source>
</evidence>
<reference evidence="9 10" key="1">
    <citation type="journal article" date="2015" name="Stand. Genomic Sci.">
        <title>Genomic Encyclopedia of Bacterial and Archaeal Type Strains, Phase III: the genomes of soil and plant-associated and newly described type strains.</title>
        <authorList>
            <person name="Whitman W.B."/>
            <person name="Woyke T."/>
            <person name="Klenk H.P."/>
            <person name="Zhou Y."/>
            <person name="Lilburn T.G."/>
            <person name="Beck B.J."/>
            <person name="De Vos P."/>
            <person name="Vandamme P."/>
            <person name="Eisen J.A."/>
            <person name="Garrity G."/>
            <person name="Hugenholtz P."/>
            <person name="Kyrpides N.C."/>
        </authorList>
    </citation>
    <scope>NUCLEOTIDE SEQUENCE [LARGE SCALE GENOMIC DNA]</scope>
    <source>
        <strain evidence="9 10">S2T63</strain>
    </source>
</reference>
<dbReference type="InterPro" id="IPR029056">
    <property type="entry name" value="Ribokinase-like"/>
</dbReference>
<dbReference type="GO" id="GO:0052855">
    <property type="term" value="F:ADP-dependent NAD(P)H-hydrate dehydratase activity"/>
    <property type="evidence" value="ECO:0007669"/>
    <property type="project" value="UniProtKB-UniRule"/>
</dbReference>
<feature type="region of interest" description="Disordered" evidence="7">
    <location>
        <begin position="1"/>
        <end position="38"/>
    </location>
</feature>
<organism evidence="9 10">
    <name type="scientific">Microbacterium telephonicum</name>
    <dbReference type="NCBI Taxonomy" id="1714841"/>
    <lineage>
        <taxon>Bacteria</taxon>
        <taxon>Bacillati</taxon>
        <taxon>Actinomycetota</taxon>
        <taxon>Actinomycetes</taxon>
        <taxon>Micrococcales</taxon>
        <taxon>Microbacteriaceae</taxon>
        <taxon>Microbacterium</taxon>
    </lineage>
</organism>
<dbReference type="EMBL" id="RCDB01000004">
    <property type="protein sequence ID" value="RLK46760.1"/>
    <property type="molecule type" value="Genomic_DNA"/>
</dbReference>
<dbReference type="HAMAP" id="MF_01965">
    <property type="entry name" value="NADHX_dehydratase"/>
    <property type="match status" value="1"/>
</dbReference>
<dbReference type="AlphaFoldDB" id="A0A498C0Z3"/>
<comment type="catalytic activity">
    <reaction evidence="6">
        <text>(6S)-NADPHX + ADP = AMP + phosphate + NADPH + H(+)</text>
        <dbReference type="Rhea" id="RHEA:32235"/>
        <dbReference type="ChEBI" id="CHEBI:15378"/>
        <dbReference type="ChEBI" id="CHEBI:43474"/>
        <dbReference type="ChEBI" id="CHEBI:57783"/>
        <dbReference type="ChEBI" id="CHEBI:64076"/>
        <dbReference type="ChEBI" id="CHEBI:456215"/>
        <dbReference type="ChEBI" id="CHEBI:456216"/>
        <dbReference type="EC" id="4.2.1.136"/>
    </reaction>
</comment>
<comment type="function">
    <text evidence="6">Catalyzes the dehydration of the S-form of NAD(P)HX at the expense of ADP, which is converted to AMP. Together with NAD(P)HX epimerase, which catalyzes the epimerization of the S- and R-forms, the enzyme allows the repair of both epimers of NAD(P)HX, a damaged form of NAD(P)H that is a result of enzymatic or heat-dependent hydration.</text>
</comment>
<keyword evidence="9" id="KW-0418">Kinase</keyword>
<evidence type="ECO:0000256" key="3">
    <source>
        <dbReference type="ARBA" id="ARBA00022857"/>
    </source>
</evidence>
<keyword evidence="5 6" id="KW-0456">Lyase</keyword>
<dbReference type="RefSeq" id="WP_121061168.1">
    <property type="nucleotide sequence ID" value="NZ_RCDB01000004.1"/>
</dbReference>
<protein>
    <recommendedName>
        <fullName evidence="6">ADP-dependent (S)-NAD(P)H-hydrate dehydratase</fullName>
        <ecNumber evidence="6">4.2.1.136</ecNumber>
    </recommendedName>
    <alternativeName>
        <fullName evidence="6">ADP-dependent NAD(P)HX dehydratase</fullName>
    </alternativeName>
</protein>
<dbReference type="GO" id="GO:0052856">
    <property type="term" value="F:NAD(P)HX epimerase activity"/>
    <property type="evidence" value="ECO:0007669"/>
    <property type="project" value="TreeGrafter"/>
</dbReference>
<name>A0A498C0Z3_9MICO</name>
<dbReference type="GO" id="GO:0046496">
    <property type="term" value="P:nicotinamide nucleotide metabolic process"/>
    <property type="evidence" value="ECO:0007669"/>
    <property type="project" value="UniProtKB-UniRule"/>
</dbReference>
<dbReference type="Pfam" id="PF01256">
    <property type="entry name" value="Carb_kinase"/>
    <property type="match status" value="1"/>
</dbReference>